<reference evidence="4" key="1">
    <citation type="submission" date="2016-06" db="UniProtKB">
        <authorList>
            <consortium name="WormBaseParasite"/>
        </authorList>
    </citation>
    <scope>IDENTIFICATION</scope>
</reference>
<keyword evidence="3" id="KW-1185">Reference proteome</keyword>
<sequence>MVECWHEHPERRPTFNELYSRLQTWSLTSPSQSVLSHQQNPSSSHSDTSAAANRGSRQSSSTPSASLLRGTAGNTSLGTAPSMSTTGFSVPSPAPMQTMMTLNGVHSYQVGNTHLISGGGNHNRSPKTRLQNVATRMSGNTAATTSLINRHPETVNFNYSGDDAASEESD</sequence>
<accession>A0A183HN83</accession>
<protein>
    <submittedName>
        <fullName evidence="4">PK_Tyr_Ser-Thr domain-containing protein</fullName>
    </submittedName>
</protein>
<feature type="region of interest" description="Disordered" evidence="1">
    <location>
        <begin position="30"/>
        <end position="95"/>
    </location>
</feature>
<evidence type="ECO:0000313" key="4">
    <source>
        <dbReference type="WBParaSite" id="OFLC_0000894401-mRNA-1"/>
    </source>
</evidence>
<reference evidence="2 3" key="2">
    <citation type="submission" date="2018-11" db="EMBL/GenBank/DDBJ databases">
        <authorList>
            <consortium name="Pathogen Informatics"/>
        </authorList>
    </citation>
    <scope>NUCLEOTIDE SEQUENCE [LARGE SCALE GENOMIC DNA]</scope>
</reference>
<feature type="compositionally biased region" description="Polar residues" evidence="1">
    <location>
        <begin position="72"/>
        <end position="89"/>
    </location>
</feature>
<evidence type="ECO:0000313" key="3">
    <source>
        <dbReference type="Proteomes" id="UP000267606"/>
    </source>
</evidence>
<proteinExistence type="predicted"/>
<dbReference type="EMBL" id="UZAJ01010530">
    <property type="protein sequence ID" value="VDO58139.1"/>
    <property type="molecule type" value="Genomic_DNA"/>
</dbReference>
<feature type="compositionally biased region" description="Polar residues" evidence="1">
    <location>
        <begin position="30"/>
        <end position="65"/>
    </location>
</feature>
<dbReference type="WBParaSite" id="OFLC_0000894401-mRNA-1">
    <property type="protein sequence ID" value="OFLC_0000894401-mRNA-1"/>
    <property type="gene ID" value="OFLC_0000894401"/>
</dbReference>
<dbReference type="AlphaFoldDB" id="A0A183HN83"/>
<evidence type="ECO:0000256" key="1">
    <source>
        <dbReference type="SAM" id="MobiDB-lite"/>
    </source>
</evidence>
<evidence type="ECO:0000313" key="2">
    <source>
        <dbReference type="EMBL" id="VDO58139.1"/>
    </source>
</evidence>
<dbReference type="Proteomes" id="UP000267606">
    <property type="component" value="Unassembled WGS sequence"/>
</dbReference>
<name>A0A183HN83_9BILA</name>
<dbReference type="STRING" id="387005.A0A183HN83"/>
<organism evidence="4">
    <name type="scientific">Onchocerca flexuosa</name>
    <dbReference type="NCBI Taxonomy" id="387005"/>
    <lineage>
        <taxon>Eukaryota</taxon>
        <taxon>Metazoa</taxon>
        <taxon>Ecdysozoa</taxon>
        <taxon>Nematoda</taxon>
        <taxon>Chromadorea</taxon>
        <taxon>Rhabditida</taxon>
        <taxon>Spirurina</taxon>
        <taxon>Spiruromorpha</taxon>
        <taxon>Filarioidea</taxon>
        <taxon>Onchocercidae</taxon>
        <taxon>Onchocerca</taxon>
    </lineage>
</organism>
<gene>
    <name evidence="2" type="ORF">OFLC_LOCUS8946</name>
</gene>